<feature type="compositionally biased region" description="Gly residues" evidence="9">
    <location>
        <begin position="433"/>
        <end position="447"/>
    </location>
</feature>
<dbReference type="InterPro" id="IPR002078">
    <property type="entry name" value="Sigma_54_int"/>
</dbReference>
<dbReference type="SUPFAM" id="SSF52540">
    <property type="entry name" value="P-loop containing nucleoside triphosphate hydrolases"/>
    <property type="match status" value="1"/>
</dbReference>
<evidence type="ECO:0000259" key="11">
    <source>
        <dbReference type="PROSITE" id="PS50110"/>
    </source>
</evidence>
<dbReference type="EMBL" id="JFKA01000002">
    <property type="protein sequence ID" value="OSQ39669.1"/>
    <property type="molecule type" value="Genomic_DNA"/>
</dbReference>
<evidence type="ECO:0000256" key="1">
    <source>
        <dbReference type="ARBA" id="ARBA00022741"/>
    </source>
</evidence>
<evidence type="ECO:0000256" key="3">
    <source>
        <dbReference type="ARBA" id="ARBA00023012"/>
    </source>
</evidence>
<feature type="region of interest" description="Disordered" evidence="9">
    <location>
        <begin position="365"/>
        <end position="403"/>
    </location>
</feature>
<dbReference type="InterPro" id="IPR027417">
    <property type="entry name" value="P-loop_NTPase"/>
</dbReference>
<dbReference type="PANTHER" id="PTHR32071:SF21">
    <property type="entry name" value="TRANSCRIPTIONAL REGULATORY PROTEIN FLGR"/>
    <property type="match status" value="1"/>
</dbReference>
<feature type="compositionally biased region" description="Low complexity" evidence="9">
    <location>
        <begin position="385"/>
        <end position="395"/>
    </location>
</feature>
<dbReference type="InterPro" id="IPR025943">
    <property type="entry name" value="Sigma_54_int_dom_ATP-bd_2"/>
</dbReference>
<keyword evidence="2" id="KW-0067">ATP-binding</keyword>
<protein>
    <submittedName>
        <fullName evidence="12">ATPase AAA</fullName>
    </submittedName>
</protein>
<dbReference type="Gene3D" id="1.10.10.60">
    <property type="entry name" value="Homeodomain-like"/>
    <property type="match status" value="1"/>
</dbReference>
<proteinExistence type="predicted"/>
<keyword evidence="1" id="KW-0547">Nucleotide-binding</keyword>
<evidence type="ECO:0000256" key="7">
    <source>
        <dbReference type="ARBA" id="ARBA00023163"/>
    </source>
</evidence>
<feature type="region of interest" description="Disordered" evidence="9">
    <location>
        <begin position="433"/>
        <end position="496"/>
    </location>
</feature>
<keyword evidence="3" id="KW-0902">Two-component regulatory system</keyword>
<dbReference type="Proteomes" id="UP000193391">
    <property type="component" value="Unassembled WGS sequence"/>
</dbReference>
<dbReference type="SUPFAM" id="SSF46689">
    <property type="entry name" value="Homeodomain-like"/>
    <property type="match status" value="1"/>
</dbReference>
<evidence type="ECO:0000313" key="12">
    <source>
        <dbReference type="EMBL" id="OSQ39669.1"/>
    </source>
</evidence>
<dbReference type="CDD" id="cd00009">
    <property type="entry name" value="AAA"/>
    <property type="match status" value="1"/>
</dbReference>
<keyword evidence="6" id="KW-0010">Activator</keyword>
<dbReference type="InterPro" id="IPR011006">
    <property type="entry name" value="CheY-like_superfamily"/>
</dbReference>
<feature type="compositionally biased region" description="Low complexity" evidence="9">
    <location>
        <begin position="469"/>
        <end position="480"/>
    </location>
</feature>
<dbReference type="InterPro" id="IPR002197">
    <property type="entry name" value="HTH_Fis"/>
</dbReference>
<dbReference type="Gene3D" id="3.40.50.300">
    <property type="entry name" value="P-loop containing nucleotide triphosphate hydrolases"/>
    <property type="match status" value="1"/>
</dbReference>
<comment type="caution">
    <text evidence="12">The sequence shown here is derived from an EMBL/GenBank/DDBJ whole genome shotgun (WGS) entry which is preliminary data.</text>
</comment>
<dbReference type="GO" id="GO:0006355">
    <property type="term" value="P:regulation of DNA-templated transcription"/>
    <property type="evidence" value="ECO:0007669"/>
    <property type="project" value="InterPro"/>
</dbReference>
<feature type="domain" description="Sigma-54 factor interaction" evidence="10">
    <location>
        <begin position="120"/>
        <end position="349"/>
    </location>
</feature>
<dbReference type="RefSeq" id="WP_085580725.1">
    <property type="nucleotide sequence ID" value="NZ_JFKA01000002.1"/>
</dbReference>
<dbReference type="Gene3D" id="1.10.8.60">
    <property type="match status" value="1"/>
</dbReference>
<evidence type="ECO:0000256" key="8">
    <source>
        <dbReference type="PROSITE-ProRule" id="PRU00169"/>
    </source>
</evidence>
<dbReference type="GO" id="GO:0005524">
    <property type="term" value="F:ATP binding"/>
    <property type="evidence" value="ECO:0007669"/>
    <property type="project" value="UniProtKB-KW"/>
</dbReference>
<evidence type="ECO:0000313" key="13">
    <source>
        <dbReference type="Proteomes" id="UP000193391"/>
    </source>
</evidence>
<name>A0A1Y2L2G2_9PROT</name>
<evidence type="ECO:0000256" key="9">
    <source>
        <dbReference type="SAM" id="MobiDB-lite"/>
    </source>
</evidence>
<organism evidence="12 13">
    <name type="scientific">Thalassospira mesophila</name>
    <dbReference type="NCBI Taxonomy" id="1293891"/>
    <lineage>
        <taxon>Bacteria</taxon>
        <taxon>Pseudomonadati</taxon>
        <taxon>Pseudomonadota</taxon>
        <taxon>Alphaproteobacteria</taxon>
        <taxon>Rhodospirillales</taxon>
        <taxon>Thalassospiraceae</taxon>
        <taxon>Thalassospira</taxon>
    </lineage>
</organism>
<dbReference type="InterPro" id="IPR001789">
    <property type="entry name" value="Sig_transdc_resp-reg_receiver"/>
</dbReference>
<evidence type="ECO:0000256" key="4">
    <source>
        <dbReference type="ARBA" id="ARBA00023015"/>
    </source>
</evidence>
<dbReference type="InterPro" id="IPR025662">
    <property type="entry name" value="Sigma_54_int_dom_ATP-bd_1"/>
</dbReference>
<dbReference type="Pfam" id="PF02954">
    <property type="entry name" value="HTH_8"/>
    <property type="match status" value="1"/>
</dbReference>
<dbReference type="InterPro" id="IPR058031">
    <property type="entry name" value="AAA_lid_NorR"/>
</dbReference>
<dbReference type="GO" id="GO:0043565">
    <property type="term" value="F:sequence-specific DNA binding"/>
    <property type="evidence" value="ECO:0007669"/>
    <property type="project" value="InterPro"/>
</dbReference>
<dbReference type="InterPro" id="IPR009057">
    <property type="entry name" value="Homeodomain-like_sf"/>
</dbReference>
<dbReference type="STRING" id="1293891.TMES_06760"/>
<dbReference type="Gene3D" id="3.40.50.2300">
    <property type="match status" value="1"/>
</dbReference>
<dbReference type="PROSITE" id="PS50110">
    <property type="entry name" value="RESPONSE_REGULATORY"/>
    <property type="match status" value="1"/>
</dbReference>
<feature type="domain" description="Response regulatory" evidence="11">
    <location>
        <begin position="2"/>
        <end position="114"/>
    </location>
</feature>
<dbReference type="SMART" id="SM00382">
    <property type="entry name" value="AAA"/>
    <property type="match status" value="1"/>
</dbReference>
<dbReference type="OrthoDB" id="9770562at2"/>
<sequence>MQVLIVGGLGGQIGAASKIAMARGASVQLAESVTTALNILRAGKRIDLVMADITLDVGALINGLAAERISVPVVACGVGNDINGAVNAIKAGAQEYIPLPPEADLIAAIFEAVTEESHALIHRDPRMTETLRLAEQVARSTASILITGESGTGKEILCRFIHRKSSRAEKPFVAVNCAAIPENLLESELFGHEKGAFTGAQARRIGKFEEADGGTLLLDEISEMDVRLQAKLLRVIQEREIDRLGGSKPVKVDVRILATSNRNLEAYVQSGNFREDLYFRLNVVNLDIPSLRERPGDIPVLAEFFVRKYSEANDMPLRPISPLAIERLVHHYWRGNVRELENTMHRAVLIAGPGEIGPEAIMLSGGMPNVDAPQPAAFSPPPQAPAQAPAPSTPQGYGASGADPREIARSNAAAAAYNPSYVNAYRNGAPSSGGGYATPGGQGGYGQGYPHEAAPSHTGTPPATPAPNAPANGTTAAEPARPYGDAPDGGEDSGVISEHGSITAALVGRTVADVERDLIIDTLKHCFGNRTHAANILGISIRTLRNKLRQYTDEGANVPLPGNN</sequence>
<dbReference type="PROSITE" id="PS50045">
    <property type="entry name" value="SIGMA54_INTERACT_4"/>
    <property type="match status" value="1"/>
</dbReference>
<dbReference type="GO" id="GO:0000160">
    <property type="term" value="P:phosphorelay signal transduction system"/>
    <property type="evidence" value="ECO:0007669"/>
    <property type="project" value="UniProtKB-KW"/>
</dbReference>
<dbReference type="PRINTS" id="PR01590">
    <property type="entry name" value="HTHFIS"/>
</dbReference>
<gene>
    <name evidence="12" type="ORF">TMES_06760</name>
</gene>
<dbReference type="InterPro" id="IPR003593">
    <property type="entry name" value="AAA+_ATPase"/>
</dbReference>
<dbReference type="Pfam" id="PF25601">
    <property type="entry name" value="AAA_lid_14"/>
    <property type="match status" value="1"/>
</dbReference>
<dbReference type="SUPFAM" id="SSF52172">
    <property type="entry name" value="CheY-like"/>
    <property type="match status" value="1"/>
</dbReference>
<evidence type="ECO:0000259" key="10">
    <source>
        <dbReference type="PROSITE" id="PS50045"/>
    </source>
</evidence>
<dbReference type="PROSITE" id="PS00675">
    <property type="entry name" value="SIGMA54_INTERACT_1"/>
    <property type="match status" value="1"/>
</dbReference>
<keyword evidence="13" id="KW-1185">Reference proteome</keyword>
<dbReference type="Pfam" id="PF00158">
    <property type="entry name" value="Sigma54_activat"/>
    <property type="match status" value="1"/>
</dbReference>
<dbReference type="FunFam" id="3.40.50.300:FF:000006">
    <property type="entry name" value="DNA-binding transcriptional regulator NtrC"/>
    <property type="match status" value="1"/>
</dbReference>
<accession>A0A1Y2L2G2</accession>
<evidence type="ECO:0000256" key="2">
    <source>
        <dbReference type="ARBA" id="ARBA00022840"/>
    </source>
</evidence>
<feature type="modified residue" description="4-aspartylphosphate" evidence="8">
    <location>
        <position position="52"/>
    </location>
</feature>
<keyword evidence="7" id="KW-0804">Transcription</keyword>
<dbReference type="PANTHER" id="PTHR32071">
    <property type="entry name" value="TRANSCRIPTIONAL REGULATORY PROTEIN"/>
    <property type="match status" value="1"/>
</dbReference>
<keyword evidence="8" id="KW-0597">Phosphoprotein</keyword>
<keyword evidence="5" id="KW-0238">DNA-binding</keyword>
<evidence type="ECO:0000256" key="6">
    <source>
        <dbReference type="ARBA" id="ARBA00023159"/>
    </source>
</evidence>
<evidence type="ECO:0000256" key="5">
    <source>
        <dbReference type="ARBA" id="ARBA00023125"/>
    </source>
</evidence>
<dbReference type="PROSITE" id="PS00676">
    <property type="entry name" value="SIGMA54_INTERACT_2"/>
    <property type="match status" value="1"/>
</dbReference>
<reference evidence="12 13" key="1">
    <citation type="submission" date="2014-03" db="EMBL/GenBank/DDBJ databases">
        <title>The draft genome sequence of Thalassospira mesophila JCM 18969.</title>
        <authorList>
            <person name="Lai Q."/>
            <person name="Shao Z."/>
        </authorList>
    </citation>
    <scope>NUCLEOTIDE SEQUENCE [LARGE SCALE GENOMIC DNA]</scope>
    <source>
        <strain evidence="12 13">JCM 18969</strain>
    </source>
</reference>
<dbReference type="AlphaFoldDB" id="A0A1Y2L2G2"/>
<keyword evidence="4" id="KW-0805">Transcription regulation</keyword>